<dbReference type="GO" id="GO:0005634">
    <property type="term" value="C:nucleus"/>
    <property type="evidence" value="ECO:0007669"/>
    <property type="project" value="UniProtKB-SubCell"/>
</dbReference>
<dbReference type="PANTHER" id="PTHR31669">
    <property type="entry name" value="PROTEIN FAR1-RELATED SEQUENCE 10-RELATED"/>
    <property type="match status" value="1"/>
</dbReference>
<evidence type="ECO:0000313" key="6">
    <source>
        <dbReference type="Proteomes" id="UP001372338"/>
    </source>
</evidence>
<keyword evidence="6" id="KW-1185">Reference proteome</keyword>
<evidence type="ECO:0000256" key="3">
    <source>
        <dbReference type="SAM" id="MobiDB-lite"/>
    </source>
</evidence>
<dbReference type="GO" id="GO:0008270">
    <property type="term" value="F:zinc ion binding"/>
    <property type="evidence" value="ECO:0007669"/>
    <property type="project" value="UniProtKB-UniRule"/>
</dbReference>
<accession>A0AAN9IYP3</accession>
<dbReference type="AlphaFoldDB" id="A0AAN9IYP3"/>
<dbReference type="PANTHER" id="PTHR31669:SF292">
    <property type="entry name" value="OS02G0262500 PROTEIN"/>
    <property type="match status" value="1"/>
</dbReference>
<proteinExistence type="inferred from homology"/>
<protein>
    <recommendedName>
        <fullName evidence="2">Protein FAR1-RELATED SEQUENCE</fullName>
    </recommendedName>
</protein>
<keyword evidence="2" id="KW-0479">Metal-binding</keyword>
<keyword evidence="2" id="KW-0862">Zinc</keyword>
<feature type="domain" description="SWIM-type" evidence="4">
    <location>
        <begin position="159"/>
        <end position="195"/>
    </location>
</feature>
<evidence type="ECO:0000259" key="4">
    <source>
        <dbReference type="PROSITE" id="PS50966"/>
    </source>
</evidence>
<evidence type="ECO:0000256" key="2">
    <source>
        <dbReference type="RuleBase" id="RU367018"/>
    </source>
</evidence>
<evidence type="ECO:0000256" key="1">
    <source>
        <dbReference type="PROSITE-ProRule" id="PRU00325"/>
    </source>
</evidence>
<evidence type="ECO:0000313" key="5">
    <source>
        <dbReference type="EMBL" id="KAK7288541.1"/>
    </source>
</evidence>
<gene>
    <name evidence="5" type="ORF">RIF29_02002</name>
</gene>
<dbReference type="InterPro" id="IPR031052">
    <property type="entry name" value="FHY3/FAR1"/>
</dbReference>
<dbReference type="Proteomes" id="UP001372338">
    <property type="component" value="Unassembled WGS sequence"/>
</dbReference>
<keyword evidence="2" id="KW-0539">Nucleus</keyword>
<name>A0AAN9IYP3_CROPI</name>
<reference evidence="5 6" key="1">
    <citation type="submission" date="2024-01" db="EMBL/GenBank/DDBJ databases">
        <title>The genomes of 5 underutilized Papilionoideae crops provide insights into root nodulation and disease resistanc.</title>
        <authorList>
            <person name="Yuan L."/>
        </authorList>
    </citation>
    <scope>NUCLEOTIDE SEQUENCE [LARGE SCALE GENOMIC DNA]</scope>
    <source>
        <strain evidence="5">ZHUSHIDOU_FW_LH</strain>
        <tissue evidence="5">Leaf</tissue>
    </source>
</reference>
<keyword evidence="1 2" id="KW-0863">Zinc-finger</keyword>
<comment type="similarity">
    <text evidence="2">Belongs to the FHY3/FAR1 family.</text>
</comment>
<organism evidence="5 6">
    <name type="scientific">Crotalaria pallida</name>
    <name type="common">Smooth rattlebox</name>
    <name type="synonym">Crotalaria striata</name>
    <dbReference type="NCBI Taxonomy" id="3830"/>
    <lineage>
        <taxon>Eukaryota</taxon>
        <taxon>Viridiplantae</taxon>
        <taxon>Streptophyta</taxon>
        <taxon>Embryophyta</taxon>
        <taxon>Tracheophyta</taxon>
        <taxon>Spermatophyta</taxon>
        <taxon>Magnoliopsida</taxon>
        <taxon>eudicotyledons</taxon>
        <taxon>Gunneridae</taxon>
        <taxon>Pentapetalae</taxon>
        <taxon>rosids</taxon>
        <taxon>fabids</taxon>
        <taxon>Fabales</taxon>
        <taxon>Fabaceae</taxon>
        <taxon>Papilionoideae</taxon>
        <taxon>50 kb inversion clade</taxon>
        <taxon>genistoids sensu lato</taxon>
        <taxon>core genistoids</taxon>
        <taxon>Crotalarieae</taxon>
        <taxon>Crotalaria</taxon>
    </lineage>
</organism>
<dbReference type="GO" id="GO:0006355">
    <property type="term" value="P:regulation of DNA-templated transcription"/>
    <property type="evidence" value="ECO:0007669"/>
    <property type="project" value="UniProtKB-UniRule"/>
</dbReference>
<dbReference type="PROSITE" id="PS50966">
    <property type="entry name" value="ZF_SWIM"/>
    <property type="match status" value="1"/>
</dbReference>
<comment type="function">
    <text evidence="2">Putative transcription activator involved in regulating light control of development.</text>
</comment>
<comment type="caution">
    <text evidence="5">The sequence shown here is derived from an EMBL/GenBank/DDBJ whole genome shotgun (WGS) entry which is preliminary data.</text>
</comment>
<dbReference type="EMBL" id="JAYWIO010000001">
    <property type="protein sequence ID" value="KAK7288541.1"/>
    <property type="molecule type" value="Genomic_DNA"/>
</dbReference>
<feature type="region of interest" description="Disordered" evidence="3">
    <location>
        <begin position="276"/>
        <end position="325"/>
    </location>
</feature>
<dbReference type="InterPro" id="IPR007527">
    <property type="entry name" value="Znf_SWIM"/>
</dbReference>
<sequence>MRHQIGHCCCSQPPRLLRGIINVKNAMPYSMETEICLQPFQICDTFLADSSHRASIVFLSDSSPRWSASIVLLLRRLQSSSNIVANTSETDFVDVGANEVEADMEFDQDVTMNEKDQYCIDGMDDIGMKAGKMKVVGCKETPSYTIYTVAYYRNSRKAWRVSYDADSLQIKCCCQRLESQGIPCAHIFAVLFFLDIGELPKCVIMPRWTKFAKQGHELAAVEQGNWIGDNLFYSRLGGLMSCCRRLCNLASRNAEDYKSVREKVCNEIMLLEGKSHEHDGGGSSSQANRSGIMDPIPMKRKGGGASSSTPSKQKRVRTTSVFSNE</sequence>
<comment type="subcellular location">
    <subcellularLocation>
        <location evidence="2">Nucleus</location>
    </subcellularLocation>
</comment>